<dbReference type="Gene3D" id="3.40.630.30">
    <property type="match status" value="1"/>
</dbReference>
<comment type="caution">
    <text evidence="4">The sequence shown here is derived from an EMBL/GenBank/DDBJ whole genome shotgun (WGS) entry which is preliminary data.</text>
</comment>
<evidence type="ECO:0000259" key="3">
    <source>
        <dbReference type="PROSITE" id="PS51186"/>
    </source>
</evidence>
<dbReference type="PROSITE" id="PS51186">
    <property type="entry name" value="GNAT"/>
    <property type="match status" value="1"/>
</dbReference>
<keyword evidence="5" id="KW-1185">Reference proteome</keyword>
<feature type="domain" description="N-acetyltransferase" evidence="3">
    <location>
        <begin position="2"/>
        <end position="158"/>
    </location>
</feature>
<evidence type="ECO:0000313" key="4">
    <source>
        <dbReference type="EMBL" id="KEQ07299.1"/>
    </source>
</evidence>
<organism evidence="4 5">
    <name type="scientific">Pseudorhizobium pelagicum</name>
    <dbReference type="NCBI Taxonomy" id="1509405"/>
    <lineage>
        <taxon>Bacteria</taxon>
        <taxon>Pseudomonadati</taxon>
        <taxon>Pseudomonadota</taxon>
        <taxon>Alphaproteobacteria</taxon>
        <taxon>Hyphomicrobiales</taxon>
        <taxon>Rhizobiaceae</taxon>
        <taxon>Rhizobium/Agrobacterium group</taxon>
        <taxon>Pseudorhizobium</taxon>
    </lineage>
</organism>
<dbReference type="PANTHER" id="PTHR43877:SF2">
    <property type="entry name" value="AMINOALKYLPHOSPHONATE N-ACETYLTRANSFERASE-RELATED"/>
    <property type="match status" value="1"/>
</dbReference>
<evidence type="ECO:0000313" key="5">
    <source>
        <dbReference type="Proteomes" id="UP000052167"/>
    </source>
</evidence>
<keyword evidence="1" id="KW-0808">Transferase</keyword>
<dbReference type="InterPro" id="IPR050832">
    <property type="entry name" value="Bact_Acetyltransf"/>
</dbReference>
<dbReference type="CDD" id="cd04301">
    <property type="entry name" value="NAT_SF"/>
    <property type="match status" value="1"/>
</dbReference>
<gene>
    <name evidence="4" type="ORF">GV68_05145</name>
</gene>
<protein>
    <submittedName>
        <fullName evidence="4">Acetyltransferase</fullName>
    </submittedName>
</protein>
<sequence>MIEITSVGSGFHRWDDLLALIHSSFAYMDDVIDPPSSAKGLTPASLAEKAGTEIAFLAVEEGQLLGCIFCRPELADCLYIGKLAVHPDAQGKGLGRRLLAKAEAAARERGCSRLRLETRIELTGNHATFAHWGFVKTAEKSHPGYDRVTFIEMVRTVDATPPVLAS</sequence>
<keyword evidence="2" id="KW-0012">Acyltransferase</keyword>
<proteinExistence type="predicted"/>
<reference evidence="4 5" key="1">
    <citation type="submission" date="2014-06" db="EMBL/GenBank/DDBJ databases">
        <title>Rhizobium pelagicum/R2-400B4.</title>
        <authorList>
            <person name="Kimes N.E."/>
            <person name="Lopez-Perez M."/>
        </authorList>
    </citation>
    <scope>NUCLEOTIDE SEQUENCE [LARGE SCALE GENOMIC DNA]</scope>
    <source>
        <strain evidence="4 5">R2-400B4</strain>
    </source>
</reference>
<dbReference type="GO" id="GO:0016747">
    <property type="term" value="F:acyltransferase activity, transferring groups other than amino-acyl groups"/>
    <property type="evidence" value="ECO:0007669"/>
    <property type="project" value="InterPro"/>
</dbReference>
<dbReference type="OrthoDB" id="9789603at2"/>
<accession>A0A922NY37</accession>
<evidence type="ECO:0000256" key="2">
    <source>
        <dbReference type="ARBA" id="ARBA00023315"/>
    </source>
</evidence>
<evidence type="ECO:0000256" key="1">
    <source>
        <dbReference type="ARBA" id="ARBA00022679"/>
    </source>
</evidence>
<dbReference type="SUPFAM" id="SSF55729">
    <property type="entry name" value="Acyl-CoA N-acyltransferases (Nat)"/>
    <property type="match status" value="1"/>
</dbReference>
<dbReference type="InterPro" id="IPR016181">
    <property type="entry name" value="Acyl_CoA_acyltransferase"/>
</dbReference>
<dbReference type="Proteomes" id="UP000052167">
    <property type="component" value="Unassembled WGS sequence"/>
</dbReference>
<dbReference type="Pfam" id="PF00583">
    <property type="entry name" value="Acetyltransf_1"/>
    <property type="match status" value="1"/>
</dbReference>
<dbReference type="PANTHER" id="PTHR43877">
    <property type="entry name" value="AMINOALKYLPHOSPHONATE N-ACETYLTRANSFERASE-RELATED-RELATED"/>
    <property type="match status" value="1"/>
</dbReference>
<dbReference type="EMBL" id="JOKJ01000013">
    <property type="protein sequence ID" value="KEQ07299.1"/>
    <property type="molecule type" value="Genomic_DNA"/>
</dbReference>
<dbReference type="AlphaFoldDB" id="A0A922NY37"/>
<dbReference type="RefSeq" id="WP_037167815.1">
    <property type="nucleotide sequence ID" value="NZ_CAJXID010000002.1"/>
</dbReference>
<dbReference type="InterPro" id="IPR000182">
    <property type="entry name" value="GNAT_dom"/>
</dbReference>
<name>A0A922NY37_9HYPH</name>